<dbReference type="GO" id="GO:0003700">
    <property type="term" value="F:DNA-binding transcription factor activity"/>
    <property type="evidence" value="ECO:0007669"/>
    <property type="project" value="InterPro"/>
</dbReference>
<gene>
    <name evidence="5" type="primary">gntR</name>
    <name evidence="5" type="ordered locus">LBA0393</name>
</gene>
<dbReference type="SMART" id="SM00345">
    <property type="entry name" value="HTH_GNTR"/>
    <property type="match status" value="1"/>
</dbReference>
<dbReference type="Gene3D" id="3.40.1410.10">
    <property type="entry name" value="Chorismate lyase-like"/>
    <property type="match status" value="1"/>
</dbReference>
<dbReference type="HOGENOM" id="CLU_063236_2_3_9"/>
<evidence type="ECO:0000259" key="4">
    <source>
        <dbReference type="PROSITE" id="PS50949"/>
    </source>
</evidence>
<dbReference type="AlphaFoldDB" id="Q5FLZ0"/>
<dbReference type="GO" id="GO:0003677">
    <property type="term" value="F:DNA binding"/>
    <property type="evidence" value="ECO:0007669"/>
    <property type="project" value="UniProtKB-KW"/>
</dbReference>
<evidence type="ECO:0000256" key="3">
    <source>
        <dbReference type="ARBA" id="ARBA00023163"/>
    </source>
</evidence>
<dbReference type="Pfam" id="PF00392">
    <property type="entry name" value="GntR"/>
    <property type="match status" value="1"/>
</dbReference>
<dbReference type="PANTHER" id="PTHR44846">
    <property type="entry name" value="MANNOSYL-D-GLYCERATE TRANSPORT/METABOLISM SYSTEM REPRESSOR MNGR-RELATED"/>
    <property type="match status" value="1"/>
</dbReference>
<dbReference type="InterPro" id="IPR036390">
    <property type="entry name" value="WH_DNA-bd_sf"/>
</dbReference>
<reference evidence="5 6" key="1">
    <citation type="journal article" date="2005" name="Proc. Natl. Acad. Sci. U.S.A.">
        <title>Complete genome sequence of the probiotic lactic acid bacterium Lactobacillus acidophilus NCFM.</title>
        <authorList>
            <person name="Altermann E."/>
            <person name="Russell W.M."/>
            <person name="Azcarate-Peril M.A."/>
            <person name="Barrangou R."/>
            <person name="Buck B.L."/>
            <person name="McAuliffe O."/>
            <person name="Souther N."/>
            <person name="Dobson A."/>
            <person name="Duong T."/>
            <person name="Callanan M."/>
            <person name="Lick S."/>
            <person name="Hamrick A."/>
            <person name="Cano R."/>
            <person name="Klaenhammer T.R."/>
        </authorList>
    </citation>
    <scope>NUCLEOTIDE SEQUENCE [LARGE SCALE GENOMIC DNA]</scope>
    <source>
        <strain evidence="6">ATCC 700396 / NCK56 / N2 / NCFM</strain>
    </source>
</reference>
<dbReference type="RefSeq" id="WP_011254139.1">
    <property type="nucleotide sequence ID" value="NC_006814.3"/>
</dbReference>
<keyword evidence="3" id="KW-0804">Transcription</keyword>
<proteinExistence type="predicted"/>
<dbReference type="CDD" id="cd07377">
    <property type="entry name" value="WHTH_GntR"/>
    <property type="match status" value="1"/>
</dbReference>
<sequence length="236" mass="27383">MTKAKYQQIEEILRRQITNGHYQEGDLIPKEFDLAEKYQVSRPTIRHAVQDLVNQGYLERRKHVGTIVKQTKIGQEFTHVLQSYNSEMSQKGLIAQTQVLFFKKEKASAEVAKALDLTENAPVYKLTRLRSADGNPIVLVTTYLPASKLSDFEKIDFTQQSLYQELEKRSLPIVHVKRKLEVKSADEMTANLLNIEEKVPIFYFHTYGYTKGEVPLEYSIAMYRGDENYFVIDLKR</sequence>
<dbReference type="SMART" id="SM00866">
    <property type="entry name" value="UTRA"/>
    <property type="match status" value="1"/>
</dbReference>
<dbReference type="OrthoDB" id="9815017at2"/>
<name>Q5FLZ0_LACAC</name>
<dbReference type="KEGG" id="lac:LBA0393"/>
<dbReference type="PROSITE" id="PS50949">
    <property type="entry name" value="HTH_GNTR"/>
    <property type="match status" value="1"/>
</dbReference>
<evidence type="ECO:0000313" key="6">
    <source>
        <dbReference type="Proteomes" id="UP000006381"/>
    </source>
</evidence>
<dbReference type="PATRIC" id="fig|272621.13.peg.379"/>
<dbReference type="Gene3D" id="1.10.10.10">
    <property type="entry name" value="Winged helix-like DNA-binding domain superfamily/Winged helix DNA-binding domain"/>
    <property type="match status" value="1"/>
</dbReference>
<dbReference type="SUPFAM" id="SSF46785">
    <property type="entry name" value="Winged helix' DNA-binding domain"/>
    <property type="match status" value="1"/>
</dbReference>
<dbReference type="SUPFAM" id="SSF64288">
    <property type="entry name" value="Chorismate lyase-like"/>
    <property type="match status" value="1"/>
</dbReference>
<dbReference type="DNASU" id="3252388"/>
<dbReference type="PRINTS" id="PR00035">
    <property type="entry name" value="HTHGNTR"/>
</dbReference>
<dbReference type="GeneID" id="93290507"/>
<keyword evidence="6" id="KW-1185">Reference proteome</keyword>
<dbReference type="InterPro" id="IPR028978">
    <property type="entry name" value="Chorismate_lyase_/UTRA_dom_sf"/>
</dbReference>
<keyword evidence="1" id="KW-0805">Transcription regulation</keyword>
<evidence type="ECO:0000256" key="2">
    <source>
        <dbReference type="ARBA" id="ARBA00023125"/>
    </source>
</evidence>
<dbReference type="InterPro" id="IPR050679">
    <property type="entry name" value="Bact_HTH_transcr_reg"/>
</dbReference>
<protein>
    <submittedName>
        <fullName evidence="5">Transcriptional regulator</fullName>
    </submittedName>
</protein>
<accession>Q5FLZ0</accession>
<feature type="domain" description="HTH gntR-type" evidence="4">
    <location>
        <begin position="3"/>
        <end position="71"/>
    </location>
</feature>
<dbReference type="BioCyc" id="LACI272621:G1G49-387-MONOMER"/>
<dbReference type="Pfam" id="PF07702">
    <property type="entry name" value="UTRA"/>
    <property type="match status" value="1"/>
</dbReference>
<evidence type="ECO:0000313" key="5">
    <source>
        <dbReference type="EMBL" id="AAV42284.1"/>
    </source>
</evidence>
<dbReference type="eggNOG" id="COG2188">
    <property type="taxonomic scope" value="Bacteria"/>
</dbReference>
<dbReference type="InterPro" id="IPR000524">
    <property type="entry name" value="Tscrpt_reg_HTH_GntR"/>
</dbReference>
<evidence type="ECO:0000256" key="1">
    <source>
        <dbReference type="ARBA" id="ARBA00023015"/>
    </source>
</evidence>
<keyword evidence="2" id="KW-0238">DNA-binding</keyword>
<dbReference type="EMBL" id="CP000033">
    <property type="protein sequence ID" value="AAV42284.1"/>
    <property type="molecule type" value="Genomic_DNA"/>
</dbReference>
<dbReference type="Proteomes" id="UP000006381">
    <property type="component" value="Chromosome"/>
</dbReference>
<dbReference type="InterPro" id="IPR036388">
    <property type="entry name" value="WH-like_DNA-bd_sf"/>
</dbReference>
<dbReference type="GO" id="GO:0045892">
    <property type="term" value="P:negative regulation of DNA-templated transcription"/>
    <property type="evidence" value="ECO:0007669"/>
    <property type="project" value="TreeGrafter"/>
</dbReference>
<dbReference type="STRING" id="272621.LBA0393"/>
<dbReference type="InterPro" id="IPR011663">
    <property type="entry name" value="UTRA"/>
</dbReference>
<dbReference type="PANTHER" id="PTHR44846:SF1">
    <property type="entry name" value="MANNOSYL-D-GLYCERATE TRANSPORT_METABOLISM SYSTEM REPRESSOR MNGR-RELATED"/>
    <property type="match status" value="1"/>
</dbReference>
<organism evidence="6">
    <name type="scientific">Lactobacillus acidophilus (strain ATCC 700396 / NCK56 / N2 / NCFM)</name>
    <dbReference type="NCBI Taxonomy" id="272621"/>
    <lineage>
        <taxon>Bacteria</taxon>
        <taxon>Bacillati</taxon>
        <taxon>Bacillota</taxon>
        <taxon>Bacilli</taxon>
        <taxon>Lactobacillales</taxon>
        <taxon>Lactobacillaceae</taxon>
        <taxon>Lactobacillus</taxon>
    </lineage>
</organism>